<evidence type="ECO:0000313" key="16">
    <source>
        <dbReference type="EMBL" id="CAF1672229.1"/>
    </source>
</evidence>
<dbReference type="Proteomes" id="UP000663877">
    <property type="component" value="Unassembled WGS sequence"/>
</dbReference>
<proteinExistence type="inferred from homology"/>
<keyword evidence="10" id="KW-0206">Cytoskeleton</keyword>
<evidence type="ECO:0000259" key="14">
    <source>
        <dbReference type="Pfam" id="PF13851"/>
    </source>
</evidence>
<evidence type="ECO:0000313" key="18">
    <source>
        <dbReference type="Proteomes" id="UP000663877"/>
    </source>
</evidence>
<protein>
    <recommendedName>
        <fullName evidence="4">Dynein regulatory complex subunit 4</fullName>
    </recommendedName>
    <alternativeName>
        <fullName evidence="12">Growth arrest-specific protein 8</fullName>
    </alternativeName>
</protein>
<evidence type="ECO:0000256" key="2">
    <source>
        <dbReference type="ARBA" id="ARBA00004245"/>
    </source>
</evidence>
<dbReference type="GO" id="GO:0005794">
    <property type="term" value="C:Golgi apparatus"/>
    <property type="evidence" value="ECO:0007669"/>
    <property type="project" value="TreeGrafter"/>
</dbReference>
<evidence type="ECO:0000256" key="8">
    <source>
        <dbReference type="ARBA" id="ARBA00023054"/>
    </source>
</evidence>
<dbReference type="EMBL" id="CAJNOM010006788">
    <property type="protein sequence ID" value="CAF1672229.1"/>
    <property type="molecule type" value="Genomic_DNA"/>
</dbReference>
<dbReference type="GO" id="GO:0048870">
    <property type="term" value="P:cell motility"/>
    <property type="evidence" value="ECO:0007669"/>
    <property type="project" value="InterPro"/>
</dbReference>
<comment type="similarity">
    <text evidence="3">Belongs to the DRC4 family.</text>
</comment>
<feature type="non-terminal residue" evidence="15">
    <location>
        <position position="1"/>
    </location>
</feature>
<dbReference type="EMBL" id="CAJNOI010006368">
    <property type="protein sequence ID" value="CAF1577707.1"/>
    <property type="molecule type" value="Genomic_DNA"/>
</dbReference>
<feature type="coiled-coil region" evidence="13">
    <location>
        <begin position="11"/>
        <end position="87"/>
    </location>
</feature>
<evidence type="ECO:0000256" key="5">
    <source>
        <dbReference type="ARBA" id="ARBA00022490"/>
    </source>
</evidence>
<dbReference type="AlphaFoldDB" id="A0A815YYY9"/>
<dbReference type="GO" id="GO:0031514">
    <property type="term" value="C:motile cilium"/>
    <property type="evidence" value="ECO:0007669"/>
    <property type="project" value="UniProtKB-SubCell"/>
</dbReference>
<keyword evidence="9" id="KW-0969">Cilium</keyword>
<dbReference type="OrthoDB" id="767661at2759"/>
<keyword evidence="17" id="KW-1185">Reference proteome</keyword>
<comment type="caution">
    <text evidence="15">The sequence shown here is derived from an EMBL/GenBank/DDBJ whole genome shotgun (WGS) entry which is preliminary data.</text>
</comment>
<evidence type="ECO:0000313" key="15">
    <source>
        <dbReference type="EMBL" id="CAF1577707.1"/>
    </source>
</evidence>
<dbReference type="GO" id="GO:0008017">
    <property type="term" value="F:microtubule binding"/>
    <property type="evidence" value="ECO:0007669"/>
    <property type="project" value="InterPro"/>
</dbReference>
<evidence type="ECO:0000313" key="17">
    <source>
        <dbReference type="Proteomes" id="UP000663832"/>
    </source>
</evidence>
<evidence type="ECO:0000256" key="7">
    <source>
        <dbReference type="ARBA" id="ARBA00022846"/>
    </source>
</evidence>
<evidence type="ECO:0000256" key="11">
    <source>
        <dbReference type="ARBA" id="ARBA00023273"/>
    </source>
</evidence>
<evidence type="ECO:0000256" key="13">
    <source>
        <dbReference type="SAM" id="Coils"/>
    </source>
</evidence>
<evidence type="ECO:0000256" key="12">
    <source>
        <dbReference type="ARBA" id="ARBA00031568"/>
    </source>
</evidence>
<gene>
    <name evidence="15" type="ORF">BJG266_LOCUS48395</name>
    <name evidence="16" type="ORF">QVE165_LOCUS65459</name>
</gene>
<evidence type="ECO:0000256" key="10">
    <source>
        <dbReference type="ARBA" id="ARBA00023212"/>
    </source>
</evidence>
<keyword evidence="5" id="KW-0963">Cytoplasm</keyword>
<comment type="subcellular location">
    <subcellularLocation>
        <location evidence="1">Cell projection</location>
        <location evidence="1">Cilium</location>
        <location evidence="1">Flagellum</location>
    </subcellularLocation>
    <subcellularLocation>
        <location evidence="2">Cytoplasm</location>
        <location evidence="2">Cytoskeleton</location>
    </subcellularLocation>
</comment>
<reference evidence="15" key="1">
    <citation type="submission" date="2021-02" db="EMBL/GenBank/DDBJ databases">
        <authorList>
            <person name="Nowell W R."/>
        </authorList>
    </citation>
    <scope>NUCLEOTIDE SEQUENCE</scope>
</reference>
<evidence type="ECO:0000256" key="6">
    <source>
        <dbReference type="ARBA" id="ARBA00022701"/>
    </source>
</evidence>
<sequence>KNYYNDITLNNLNLINTLKNEIENKKKEEERLQKRMTELENENRKMREPLEAARKELEELRRKAENFEKTKALYEKTKSQLKNCEADFKNSKWEYEVLLQRFEIIQKERDDLYNKFIKAINEVQQKSSLKNLLLEKKLSTLADSLEKKEAQLNEVLSASNLDPASLSVVTRKLEEVLDAKNTSIRDLQYELARVCKAHNDILRTYEAKLRQFGIPIEEIGFKPLESAVAGQQLGRGVAGLVTSPP</sequence>
<keyword evidence="6" id="KW-0493">Microtubule</keyword>
<dbReference type="GO" id="GO:0005874">
    <property type="term" value="C:microtubule"/>
    <property type="evidence" value="ECO:0007669"/>
    <property type="project" value="UniProtKB-KW"/>
</dbReference>
<dbReference type="Pfam" id="PF13851">
    <property type="entry name" value="GAS"/>
    <property type="match status" value="1"/>
</dbReference>
<dbReference type="Proteomes" id="UP000663832">
    <property type="component" value="Unassembled WGS sequence"/>
</dbReference>
<dbReference type="InterPro" id="IPR025593">
    <property type="entry name" value="GAS8_dom"/>
</dbReference>
<evidence type="ECO:0000256" key="1">
    <source>
        <dbReference type="ARBA" id="ARBA00004230"/>
    </source>
</evidence>
<accession>A0A815YYY9</accession>
<evidence type="ECO:0000256" key="4">
    <source>
        <dbReference type="ARBA" id="ARBA00021301"/>
    </source>
</evidence>
<keyword evidence="11" id="KW-0966">Cell projection</keyword>
<feature type="domain" description="Growth arrest-specific protein 8" evidence="14">
    <location>
        <begin position="1"/>
        <end position="187"/>
    </location>
</feature>
<evidence type="ECO:0000256" key="9">
    <source>
        <dbReference type="ARBA" id="ARBA00023069"/>
    </source>
</evidence>
<keyword evidence="8 13" id="KW-0175">Coiled coil</keyword>
<organism evidence="15 18">
    <name type="scientific">Adineta steineri</name>
    <dbReference type="NCBI Taxonomy" id="433720"/>
    <lineage>
        <taxon>Eukaryota</taxon>
        <taxon>Metazoa</taxon>
        <taxon>Spiralia</taxon>
        <taxon>Gnathifera</taxon>
        <taxon>Rotifera</taxon>
        <taxon>Eurotatoria</taxon>
        <taxon>Bdelloidea</taxon>
        <taxon>Adinetida</taxon>
        <taxon>Adinetidae</taxon>
        <taxon>Adineta</taxon>
    </lineage>
</organism>
<evidence type="ECO:0000256" key="3">
    <source>
        <dbReference type="ARBA" id="ARBA00009859"/>
    </source>
</evidence>
<dbReference type="InterPro" id="IPR039308">
    <property type="entry name" value="GAS8"/>
</dbReference>
<dbReference type="GO" id="GO:0031267">
    <property type="term" value="F:small GTPase binding"/>
    <property type="evidence" value="ECO:0007669"/>
    <property type="project" value="InterPro"/>
</dbReference>
<keyword evidence="7" id="KW-0282">Flagellum</keyword>
<name>A0A815YYY9_9BILA</name>
<dbReference type="PANTHER" id="PTHR31543">
    <property type="entry name" value="DYNEIN REGULATORY COMPLEX SUBUNIT 4"/>
    <property type="match status" value="1"/>
</dbReference>
<dbReference type="PANTHER" id="PTHR31543:SF0">
    <property type="entry name" value="DYNEIN REGULATORY COMPLEX SUBUNIT 4"/>
    <property type="match status" value="1"/>
</dbReference>